<organism evidence="5 6">
    <name type="scientific">Rhodococcus zopfii</name>
    <dbReference type="NCBI Taxonomy" id="43772"/>
    <lineage>
        <taxon>Bacteria</taxon>
        <taxon>Bacillati</taxon>
        <taxon>Actinomycetota</taxon>
        <taxon>Actinomycetes</taxon>
        <taxon>Mycobacteriales</taxon>
        <taxon>Nocardiaceae</taxon>
        <taxon>Rhodococcus</taxon>
    </lineage>
</organism>
<name>A0ABU3WPU9_9NOCA</name>
<dbReference type="InterPro" id="IPR009057">
    <property type="entry name" value="Homeodomain-like_sf"/>
</dbReference>
<comment type="caution">
    <text evidence="5">The sequence shown here is derived from an EMBL/GenBank/DDBJ whole genome shotgun (WGS) entry which is preliminary data.</text>
</comment>
<dbReference type="SUPFAM" id="SSF46689">
    <property type="entry name" value="Homeodomain-like"/>
    <property type="match status" value="1"/>
</dbReference>
<keyword evidence="1 2" id="KW-0238">DNA-binding</keyword>
<dbReference type="InterPro" id="IPR041674">
    <property type="entry name" value="TetR_C_22"/>
</dbReference>
<dbReference type="Pfam" id="PF17928">
    <property type="entry name" value="TetR_C_22"/>
    <property type="match status" value="1"/>
</dbReference>
<dbReference type="Gene3D" id="1.10.357.10">
    <property type="entry name" value="Tetracycline Repressor, domain 2"/>
    <property type="match status" value="1"/>
</dbReference>
<evidence type="ECO:0000313" key="6">
    <source>
        <dbReference type="Proteomes" id="UP001275440"/>
    </source>
</evidence>
<dbReference type="EMBL" id="WBMO01000001">
    <property type="protein sequence ID" value="MDV2476024.1"/>
    <property type="molecule type" value="Genomic_DNA"/>
</dbReference>
<keyword evidence="6" id="KW-1185">Reference proteome</keyword>
<dbReference type="Pfam" id="PF00440">
    <property type="entry name" value="TetR_N"/>
    <property type="match status" value="1"/>
</dbReference>
<dbReference type="PANTHER" id="PTHR30055:SF226">
    <property type="entry name" value="HTH-TYPE TRANSCRIPTIONAL REGULATOR PKSA"/>
    <property type="match status" value="1"/>
</dbReference>
<accession>A0ABU3WPU9</accession>
<sequence>MESATNVRKAPRRIDPALEVQTAPQELVPRRRPTQERSRRKFDALLAASRELLTEVGFESFTCEEVASRADVPIGTLYQFFANKYVIVCELNRQDLVGVQDELAQFNGKIPSVDWLRFLNSFVDHMAGLWTTDPSRREVWLAMQSTPSTRATGAIHERKFAEQVERMLAPLTPDTPRPRRKLMAEVLVHVVYSMLNFSVQDDQSHADAVVELKRLMVAYLQVAEQDSQARAKKRKRLQARSAAAPPAAEDGGAAVAETGEGLETDAAEEAATSPA</sequence>
<evidence type="ECO:0000256" key="2">
    <source>
        <dbReference type="PROSITE-ProRule" id="PRU00335"/>
    </source>
</evidence>
<evidence type="ECO:0000259" key="4">
    <source>
        <dbReference type="PROSITE" id="PS50977"/>
    </source>
</evidence>
<dbReference type="InterPro" id="IPR050109">
    <property type="entry name" value="HTH-type_TetR-like_transc_reg"/>
</dbReference>
<feature type="DNA-binding region" description="H-T-H motif" evidence="2">
    <location>
        <begin position="62"/>
        <end position="81"/>
    </location>
</feature>
<evidence type="ECO:0000256" key="3">
    <source>
        <dbReference type="SAM" id="MobiDB-lite"/>
    </source>
</evidence>
<dbReference type="PROSITE" id="PS50977">
    <property type="entry name" value="HTH_TETR_2"/>
    <property type="match status" value="1"/>
</dbReference>
<protein>
    <submittedName>
        <fullName evidence="5">TetR/AcrR family transcriptional regulator</fullName>
    </submittedName>
</protein>
<feature type="region of interest" description="Disordered" evidence="3">
    <location>
        <begin position="231"/>
        <end position="275"/>
    </location>
</feature>
<dbReference type="PRINTS" id="PR00455">
    <property type="entry name" value="HTHTETR"/>
</dbReference>
<evidence type="ECO:0000313" key="5">
    <source>
        <dbReference type="EMBL" id="MDV2476024.1"/>
    </source>
</evidence>
<reference evidence="5 6" key="1">
    <citation type="submission" date="2019-10" db="EMBL/GenBank/DDBJ databases">
        <title>Draft Genome Assembly of Rhodococcus zopfii DSM44189.</title>
        <authorList>
            <person name="Sutton J.M."/>
            <person name="Akob D.M."/>
            <person name="Bushman T.J."/>
        </authorList>
    </citation>
    <scope>NUCLEOTIDE SEQUENCE [LARGE SCALE GENOMIC DNA]</scope>
    <source>
        <strain evidence="5 6">DSM 44189</strain>
    </source>
</reference>
<feature type="domain" description="HTH tetR-type" evidence="4">
    <location>
        <begin position="39"/>
        <end position="99"/>
    </location>
</feature>
<dbReference type="Proteomes" id="UP001275440">
    <property type="component" value="Unassembled WGS sequence"/>
</dbReference>
<dbReference type="InterPro" id="IPR001647">
    <property type="entry name" value="HTH_TetR"/>
</dbReference>
<feature type="compositionally biased region" description="Low complexity" evidence="3">
    <location>
        <begin position="239"/>
        <end position="259"/>
    </location>
</feature>
<evidence type="ECO:0000256" key="1">
    <source>
        <dbReference type="ARBA" id="ARBA00023125"/>
    </source>
</evidence>
<gene>
    <name evidence="5" type="ORF">F8M49_12915</name>
</gene>
<dbReference type="PANTHER" id="PTHR30055">
    <property type="entry name" value="HTH-TYPE TRANSCRIPTIONAL REGULATOR RUTR"/>
    <property type="match status" value="1"/>
</dbReference>
<proteinExistence type="predicted"/>